<dbReference type="SUPFAM" id="SSF56529">
    <property type="entry name" value="FAH"/>
    <property type="match status" value="1"/>
</dbReference>
<proteinExistence type="predicted"/>
<dbReference type="InterPro" id="IPR036663">
    <property type="entry name" value="Fumarylacetoacetase_C_sf"/>
</dbReference>
<protein>
    <submittedName>
        <fullName evidence="1">Uncharacterized protein</fullName>
    </submittedName>
</protein>
<dbReference type="GO" id="GO:0003824">
    <property type="term" value="F:catalytic activity"/>
    <property type="evidence" value="ECO:0007669"/>
    <property type="project" value="InterPro"/>
</dbReference>
<reference evidence="1 2" key="1">
    <citation type="submission" date="2018-08" db="EMBL/GenBank/DDBJ databases">
        <title>Recombination of ecologically and evolutionarily significant loci maintains genetic cohesion in the Pseudomonas syringae species complex.</title>
        <authorList>
            <person name="Dillon M."/>
            <person name="Thakur S."/>
            <person name="Almeida R.N.D."/>
            <person name="Weir B.S."/>
            <person name="Guttman D.S."/>
        </authorList>
    </citation>
    <scope>NUCLEOTIDE SEQUENCE [LARGE SCALE GENOMIC DNA]</scope>
    <source>
        <strain evidence="1 2">ICMP 4324</strain>
    </source>
</reference>
<evidence type="ECO:0000313" key="1">
    <source>
        <dbReference type="EMBL" id="RMM68340.1"/>
    </source>
</evidence>
<comment type="caution">
    <text evidence="1">The sequence shown here is derived from an EMBL/GenBank/DDBJ whole genome shotgun (WGS) entry which is preliminary data.</text>
</comment>
<accession>A0A3M4YUM1</accession>
<dbReference type="AlphaFoldDB" id="A0A3M4YUM1"/>
<evidence type="ECO:0000313" key="2">
    <source>
        <dbReference type="Proteomes" id="UP000276829"/>
    </source>
</evidence>
<sequence length="292" mass="32426">MNTFFEFTYRNQSYISFSNNHNGELLAYHYVPGDLQELLLKANYDFALFNQLVIDSTAEQRLPAATAHERTLLPPLLPPNKSGAVVSGFGLTNKKKVLSTGTNVNPLPVWFYKGPGHVLKADGETLTIETGVNAICEEAEIVLIYIIDAQSKPRYIGFTVGNDITDIGAIKASPTAFSYAKLKECSVSERVFLSPPPWVLTGTCKIYRNQQAVFSSAFETGIDQLYYKQEHLIDTLFRSPALRQPGLVHYLYIGADRNSYDHGHSLIDGDTISLRFNELDLGLSNPLTLQGV</sequence>
<organism evidence="1 2">
    <name type="scientific">Pseudomonas savastanoi pv. glycinea</name>
    <name type="common">Pseudomonas syringae pv. glycinea</name>
    <dbReference type="NCBI Taxonomy" id="318"/>
    <lineage>
        <taxon>Bacteria</taxon>
        <taxon>Pseudomonadati</taxon>
        <taxon>Pseudomonadota</taxon>
        <taxon>Gammaproteobacteria</taxon>
        <taxon>Pseudomonadales</taxon>
        <taxon>Pseudomonadaceae</taxon>
        <taxon>Pseudomonas</taxon>
    </lineage>
</organism>
<dbReference type="Gene3D" id="3.90.850.10">
    <property type="entry name" value="Fumarylacetoacetase-like, C-terminal domain"/>
    <property type="match status" value="1"/>
</dbReference>
<gene>
    <name evidence="1" type="ORF">ALQ73_01607</name>
</gene>
<dbReference type="EMBL" id="RBON01000163">
    <property type="protein sequence ID" value="RMM68340.1"/>
    <property type="molecule type" value="Genomic_DNA"/>
</dbReference>
<dbReference type="Proteomes" id="UP000276829">
    <property type="component" value="Unassembled WGS sequence"/>
</dbReference>
<dbReference type="RefSeq" id="WP_054088874.1">
    <property type="nucleotide sequence ID" value="NZ_RBON01000163.1"/>
</dbReference>
<name>A0A3M4YUM1_PSESG</name>